<comment type="caution">
    <text evidence="9">The sequence shown here is derived from an EMBL/GenBank/DDBJ whole genome shotgun (WGS) entry which is preliminary data.</text>
</comment>
<dbReference type="InterPro" id="IPR016040">
    <property type="entry name" value="NAD(P)-bd_dom"/>
</dbReference>
<dbReference type="Proteomes" id="UP000236173">
    <property type="component" value="Unassembled WGS sequence"/>
</dbReference>
<dbReference type="NCBIfam" id="TIGR01181">
    <property type="entry name" value="dTDP_gluc_dehyt"/>
    <property type="match status" value="1"/>
</dbReference>
<keyword evidence="6 7" id="KW-0456">Lyase</keyword>
<dbReference type="CDD" id="cd05246">
    <property type="entry name" value="dTDP_GD_SDR_e"/>
    <property type="match status" value="1"/>
</dbReference>
<dbReference type="Gene3D" id="3.90.25.10">
    <property type="entry name" value="UDP-galactose 4-epimerase, domain 1"/>
    <property type="match status" value="1"/>
</dbReference>
<evidence type="ECO:0000256" key="5">
    <source>
        <dbReference type="ARBA" id="ARBA00023027"/>
    </source>
</evidence>
<dbReference type="InterPro" id="IPR036291">
    <property type="entry name" value="NAD(P)-bd_dom_sf"/>
</dbReference>
<evidence type="ECO:0000256" key="7">
    <source>
        <dbReference type="RuleBase" id="RU004473"/>
    </source>
</evidence>
<evidence type="ECO:0000256" key="6">
    <source>
        <dbReference type="ARBA" id="ARBA00023239"/>
    </source>
</evidence>
<dbReference type="Pfam" id="PF16363">
    <property type="entry name" value="GDP_Man_Dehyd"/>
    <property type="match status" value="1"/>
</dbReference>
<evidence type="ECO:0000256" key="3">
    <source>
        <dbReference type="ARBA" id="ARBA00008178"/>
    </source>
</evidence>
<evidence type="ECO:0000256" key="4">
    <source>
        <dbReference type="ARBA" id="ARBA00011990"/>
    </source>
</evidence>
<comment type="similarity">
    <text evidence="3 7">Belongs to the NAD(P)-dependent epimerase/dehydratase family. dTDP-glucose dehydratase subfamily.</text>
</comment>
<keyword evidence="5" id="KW-0520">NAD</keyword>
<dbReference type="PROSITE" id="PS00061">
    <property type="entry name" value="ADH_SHORT"/>
    <property type="match status" value="1"/>
</dbReference>
<reference evidence="10" key="1">
    <citation type="submission" date="2017-09" db="EMBL/GenBank/DDBJ databases">
        <title>Metaegenomics of thermophilic ammonia-oxidizing enrichment culture.</title>
        <authorList>
            <person name="Kato S."/>
            <person name="Suzuki K."/>
        </authorList>
    </citation>
    <scope>NUCLEOTIDE SEQUENCE [LARGE SCALE GENOMIC DNA]</scope>
</reference>
<gene>
    <name evidence="9" type="primary">rfbB</name>
    <name evidence="9" type="ORF">HRbin17_01416</name>
</gene>
<dbReference type="GO" id="GO:0009225">
    <property type="term" value="P:nucleotide-sugar metabolic process"/>
    <property type="evidence" value="ECO:0007669"/>
    <property type="project" value="InterPro"/>
</dbReference>
<dbReference type="EC" id="4.2.1.46" evidence="4 7"/>
<evidence type="ECO:0000259" key="8">
    <source>
        <dbReference type="Pfam" id="PF16363"/>
    </source>
</evidence>
<comment type="catalytic activity">
    <reaction evidence="1 7">
        <text>dTDP-alpha-D-glucose = dTDP-4-dehydro-6-deoxy-alpha-D-glucose + H2O</text>
        <dbReference type="Rhea" id="RHEA:17221"/>
        <dbReference type="ChEBI" id="CHEBI:15377"/>
        <dbReference type="ChEBI" id="CHEBI:57477"/>
        <dbReference type="ChEBI" id="CHEBI:57649"/>
        <dbReference type="EC" id="4.2.1.46"/>
    </reaction>
</comment>
<dbReference type="PANTHER" id="PTHR43000">
    <property type="entry name" value="DTDP-D-GLUCOSE 4,6-DEHYDRATASE-RELATED"/>
    <property type="match status" value="1"/>
</dbReference>
<name>A0A2H5XCI3_9BACT</name>
<evidence type="ECO:0000313" key="9">
    <source>
        <dbReference type="EMBL" id="GBC98899.1"/>
    </source>
</evidence>
<sequence length="343" mass="39195">MPTVLVLGGAGFIGSNFARYWRAAHPDWHIVVYDKLTYAGNRSNLHDLDGQRHFTFVQGDICDREQLDAWVTKADIVVNFAAETHVDRSLLQSGDFVRTDILGVHTLMECARRHGTGLIVHISTDEVYGPILDGSAAEDAPLNPTSPYAASKAGGDLLALAYAKSFRLPVIITRCCNNFGPYQHPEKLIPMMITNALLDWPLPVYGDGRQVREWIFVDDHCRALDFLIEHGSPGEVYNIGTGYERTNLDVVRFILEQLGKPESLIRFVADRPAHDRRYSVNWQKLHKLGWEPVHAFEAALAQTVEWYRANEWWWRQIRDSDEFQRYYEANYGWRWQHGQGASP</sequence>
<evidence type="ECO:0000313" key="10">
    <source>
        <dbReference type="Proteomes" id="UP000236173"/>
    </source>
</evidence>
<feature type="domain" description="NAD(P)-binding" evidence="8">
    <location>
        <begin position="5"/>
        <end position="302"/>
    </location>
</feature>
<dbReference type="AlphaFoldDB" id="A0A2H5XCI3"/>
<evidence type="ECO:0000256" key="2">
    <source>
        <dbReference type="ARBA" id="ARBA00001911"/>
    </source>
</evidence>
<dbReference type="InterPro" id="IPR005888">
    <property type="entry name" value="dTDP_Gluc_deHydtase"/>
</dbReference>
<dbReference type="InterPro" id="IPR020904">
    <property type="entry name" value="Sc_DH/Rdtase_CS"/>
</dbReference>
<dbReference type="Gene3D" id="3.40.50.720">
    <property type="entry name" value="NAD(P)-binding Rossmann-like Domain"/>
    <property type="match status" value="1"/>
</dbReference>
<dbReference type="EMBL" id="BEHT01000017">
    <property type="protein sequence ID" value="GBC98899.1"/>
    <property type="molecule type" value="Genomic_DNA"/>
</dbReference>
<evidence type="ECO:0000256" key="1">
    <source>
        <dbReference type="ARBA" id="ARBA00001539"/>
    </source>
</evidence>
<dbReference type="GO" id="GO:0008460">
    <property type="term" value="F:dTDP-glucose 4,6-dehydratase activity"/>
    <property type="evidence" value="ECO:0007669"/>
    <property type="project" value="UniProtKB-EC"/>
</dbReference>
<comment type="cofactor">
    <cofactor evidence="2 7">
        <name>NAD(+)</name>
        <dbReference type="ChEBI" id="CHEBI:57540"/>
    </cofactor>
</comment>
<dbReference type="SUPFAM" id="SSF51735">
    <property type="entry name" value="NAD(P)-binding Rossmann-fold domains"/>
    <property type="match status" value="1"/>
</dbReference>
<proteinExistence type="inferred from homology"/>
<organism evidence="9 10">
    <name type="scientific">Candidatus Fervidibacter japonicus</name>
    <dbReference type="NCBI Taxonomy" id="2035412"/>
    <lineage>
        <taxon>Bacteria</taxon>
        <taxon>Candidatus Fervidibacterota</taxon>
        <taxon>Candidatus Fervidibacter</taxon>
    </lineage>
</organism>
<protein>
    <recommendedName>
        <fullName evidence="4 7">dTDP-glucose 4,6-dehydratase</fullName>
        <ecNumber evidence="4 7">4.2.1.46</ecNumber>
    </recommendedName>
</protein>
<accession>A0A2H5XCI3</accession>